<keyword evidence="2" id="KW-1185">Reference proteome</keyword>
<name>A0A9Q3Z7F0_9ACTN</name>
<protein>
    <recommendedName>
        <fullName evidence="3">Knr4/Smi1-like domain-containing protein</fullName>
    </recommendedName>
</protein>
<dbReference type="RefSeq" id="WP_232646107.1">
    <property type="nucleotide sequence ID" value="NZ_JAJSBI010000001.1"/>
</dbReference>
<gene>
    <name evidence="1" type="ORF">LJ657_00670</name>
</gene>
<dbReference type="SUPFAM" id="SSF160631">
    <property type="entry name" value="SMI1/KNR4-like"/>
    <property type="match status" value="1"/>
</dbReference>
<evidence type="ECO:0008006" key="3">
    <source>
        <dbReference type="Google" id="ProtNLM"/>
    </source>
</evidence>
<sequence>MSVHPGVEALLRIVPDTHRGEERVDWAAARTELGTGLPSDYRSLLDTYGVGDIDELMILPPLSVDVPDLQSWHIGAVAPGFRALWEEGGGVPGVTESAEAVLPWGSGCNANEMGWLTADADPDKWPVVVWRRHGGGPANPHHWAIFDCGMVEFLNRTMRAEFDECPLSDASLWGSPGTFVSWREQRRRLVAGLDPMTGEPDPYADMYPITDD</sequence>
<accession>A0A9Q3Z7F0</accession>
<evidence type="ECO:0000313" key="1">
    <source>
        <dbReference type="EMBL" id="MCD9872220.1"/>
    </source>
</evidence>
<dbReference type="InterPro" id="IPR037883">
    <property type="entry name" value="Knr4/Smi1-like_sf"/>
</dbReference>
<proteinExistence type="predicted"/>
<dbReference type="EMBL" id="JAJSBI010000001">
    <property type="protein sequence ID" value="MCD9872220.1"/>
    <property type="molecule type" value="Genomic_DNA"/>
</dbReference>
<evidence type="ECO:0000313" key="2">
    <source>
        <dbReference type="Proteomes" id="UP001108029"/>
    </source>
</evidence>
<organism evidence="1 2">
    <name type="scientific">Streptomyces guryensis</name>
    <dbReference type="NCBI Taxonomy" id="2886947"/>
    <lineage>
        <taxon>Bacteria</taxon>
        <taxon>Bacillati</taxon>
        <taxon>Actinomycetota</taxon>
        <taxon>Actinomycetes</taxon>
        <taxon>Kitasatosporales</taxon>
        <taxon>Streptomycetaceae</taxon>
        <taxon>Streptomyces</taxon>
    </lineage>
</organism>
<reference evidence="1" key="1">
    <citation type="submission" date="2021-12" db="EMBL/GenBank/DDBJ databases">
        <authorList>
            <person name="Lee J.-H."/>
            <person name="Kim S.-B."/>
        </authorList>
    </citation>
    <scope>NUCLEOTIDE SEQUENCE</scope>
    <source>
        <strain evidence="1">NR30</strain>
    </source>
</reference>
<comment type="caution">
    <text evidence="1">The sequence shown here is derived from an EMBL/GenBank/DDBJ whole genome shotgun (WGS) entry which is preliminary data.</text>
</comment>
<dbReference type="AlphaFoldDB" id="A0A9Q3Z7F0"/>
<dbReference type="Proteomes" id="UP001108029">
    <property type="component" value="Unassembled WGS sequence"/>
</dbReference>